<feature type="domain" description="SfsA N-terminal OB" evidence="3">
    <location>
        <begin position="15"/>
        <end position="81"/>
    </location>
</feature>
<accession>A0A660S6S2</accession>
<dbReference type="GO" id="GO:0003677">
    <property type="term" value="F:DNA binding"/>
    <property type="evidence" value="ECO:0007669"/>
    <property type="project" value="InterPro"/>
</dbReference>
<dbReference type="HAMAP" id="MF_00095">
    <property type="entry name" value="SfsA"/>
    <property type="match status" value="1"/>
</dbReference>
<dbReference type="PANTHER" id="PTHR30545:SF2">
    <property type="entry name" value="SUGAR FERMENTATION STIMULATION PROTEIN A"/>
    <property type="match status" value="1"/>
</dbReference>
<protein>
    <recommendedName>
        <fullName evidence="1">Sugar fermentation stimulation protein homolog</fullName>
    </recommendedName>
</protein>
<proteinExistence type="inferred from homology"/>
<evidence type="ECO:0000313" key="5">
    <source>
        <dbReference type="Proteomes" id="UP000282321"/>
    </source>
</evidence>
<evidence type="ECO:0000259" key="3">
    <source>
        <dbReference type="Pfam" id="PF17746"/>
    </source>
</evidence>
<dbReference type="Gene3D" id="2.40.50.580">
    <property type="match status" value="1"/>
</dbReference>
<dbReference type="InterPro" id="IPR040452">
    <property type="entry name" value="SfsA_C"/>
</dbReference>
<comment type="similarity">
    <text evidence="1">Belongs to the SfsA family.</text>
</comment>
<evidence type="ECO:0000259" key="2">
    <source>
        <dbReference type="Pfam" id="PF03749"/>
    </source>
</evidence>
<dbReference type="Gene3D" id="3.40.1350.60">
    <property type="match status" value="1"/>
</dbReference>
<dbReference type="PANTHER" id="PTHR30545">
    <property type="entry name" value="SUGAR FERMENTATION STIMULATION PROTEIN A"/>
    <property type="match status" value="1"/>
</dbReference>
<dbReference type="Pfam" id="PF17746">
    <property type="entry name" value="SfsA_N"/>
    <property type="match status" value="1"/>
</dbReference>
<evidence type="ECO:0000313" key="4">
    <source>
        <dbReference type="EMBL" id="RKX65698.1"/>
    </source>
</evidence>
<dbReference type="InterPro" id="IPR041465">
    <property type="entry name" value="SfsA_N"/>
</dbReference>
<dbReference type="NCBIfam" id="TIGR00230">
    <property type="entry name" value="sfsA"/>
    <property type="match status" value="1"/>
</dbReference>
<dbReference type="InterPro" id="IPR005224">
    <property type="entry name" value="SfsA"/>
</dbReference>
<feature type="domain" description="Sugar fermentation stimulation protein C-terminal" evidence="2">
    <location>
        <begin position="85"/>
        <end position="218"/>
    </location>
</feature>
<dbReference type="CDD" id="cd22357">
    <property type="entry name" value="SfsA-like"/>
    <property type="match status" value="1"/>
</dbReference>
<evidence type="ECO:0000256" key="1">
    <source>
        <dbReference type="HAMAP-Rule" id="MF_00095"/>
    </source>
</evidence>
<dbReference type="Proteomes" id="UP000282321">
    <property type="component" value="Unassembled WGS sequence"/>
</dbReference>
<reference evidence="4 5" key="1">
    <citation type="submission" date="2018-06" db="EMBL/GenBank/DDBJ databases">
        <title>Extensive metabolic versatility and redundancy in microbially diverse, dynamic hydrothermal sediments.</title>
        <authorList>
            <person name="Dombrowski N."/>
            <person name="Teske A."/>
            <person name="Baker B.J."/>
        </authorList>
    </citation>
    <scope>NUCLEOTIDE SEQUENCE [LARGE SCALE GENOMIC DNA]</scope>
    <source>
        <strain evidence="4">B35_G9</strain>
    </source>
</reference>
<organism evidence="4 5">
    <name type="scientific">candidate division TA06 bacterium</name>
    <dbReference type="NCBI Taxonomy" id="2250710"/>
    <lineage>
        <taxon>Bacteria</taxon>
        <taxon>Bacteria division TA06</taxon>
    </lineage>
</organism>
<name>A0A660S6S2_UNCT6</name>
<sequence length="231" mass="26467">MKLLKIKTDESGIFLERPNRFLGRVKLRNNKIVYAHIHDPGRLKELLFHGNKVFVRHATNEKRKTKWDLIAASSGGRRILVNSSFHRSIAEAIIKNPSISPFRAVDEIRAEVKNGDSKIDFLLVKNGKKIWVEVKGCTLIKGETALFPDAPTLRGRKHLLNLIASKKRGDESAVLFLLFVDAKQFSPNTETDPLFSDTLIYAHKERVKIYPVVLDYSNHYIRFKNRIPVLL</sequence>
<dbReference type="Pfam" id="PF03749">
    <property type="entry name" value="SfsA"/>
    <property type="match status" value="1"/>
</dbReference>
<dbReference type="AlphaFoldDB" id="A0A660S6S2"/>
<comment type="caution">
    <text evidence="4">The sequence shown here is derived from an EMBL/GenBank/DDBJ whole genome shotgun (WGS) entry which is preliminary data.</text>
</comment>
<dbReference type="EMBL" id="QNBC01000076">
    <property type="protein sequence ID" value="RKX65698.1"/>
    <property type="molecule type" value="Genomic_DNA"/>
</dbReference>
<gene>
    <name evidence="1 4" type="primary">sfsA</name>
    <name evidence="4" type="ORF">DRP44_05745</name>
</gene>